<evidence type="ECO:0000259" key="9">
    <source>
        <dbReference type="PROSITE" id="PS51012"/>
    </source>
</evidence>
<evidence type="ECO:0000256" key="2">
    <source>
        <dbReference type="ARBA" id="ARBA00007783"/>
    </source>
</evidence>
<feature type="transmembrane region" description="Helical" evidence="8">
    <location>
        <begin position="294"/>
        <end position="314"/>
    </location>
</feature>
<dbReference type="EMBL" id="PCRK01000167">
    <property type="protein sequence ID" value="PIP18755.1"/>
    <property type="molecule type" value="Genomic_DNA"/>
</dbReference>
<dbReference type="GO" id="GO:0140359">
    <property type="term" value="F:ABC-type transporter activity"/>
    <property type="evidence" value="ECO:0007669"/>
    <property type="project" value="InterPro"/>
</dbReference>
<sequence>MNLKRVSAITKKEFIQIVRDYRSLGLAIFNPILLLCLFGFALSLDVNNVPLVIWNQDKSQASTDFVMNFKNSQYFKIVGFLDNYTQLQNYIDRRKALMAMVIPKDFSKYIQSNQPAPVQLLVDGSDSNTATIAMGYVNSVVAKYNVKFIEDSISKLGINNLSPIDLKPRVWFNEDLKSKNYVIPGLIAVIMMMIAAQLTSITVAREWERGTMEQLISTPIRRGELILGKFIPYFVIGFFDLLVAVTMAQFVFTVPLRGSLILLLILSSIFLAGALAQGLYFSIFAKNQRLATQLTLLTTFLPTFMLSGFVYPIYNMPKVIQLITYVFPARYFITILKGIYLKGDGLNILWLQVLFLSLFAFMMMFFAYRRFKKKVT</sequence>
<evidence type="ECO:0000256" key="8">
    <source>
        <dbReference type="SAM" id="Phobius"/>
    </source>
</evidence>
<comment type="subcellular location">
    <subcellularLocation>
        <location evidence="1">Cell membrane</location>
        <topology evidence="1">Multi-pass membrane protein</topology>
    </subcellularLocation>
</comment>
<organism evidence="10 11">
    <name type="scientific">Candidatus Sherwoodlollariibacterium unditelluris</name>
    <dbReference type="NCBI Taxonomy" id="1974757"/>
    <lineage>
        <taxon>Bacteria</taxon>
        <taxon>Pseudomonadati</taxon>
        <taxon>Candidatus Omnitrophota</taxon>
        <taxon>Candidatus Sherwoodlollariibacterium</taxon>
    </lineage>
</organism>
<feature type="transmembrane region" description="Helical" evidence="8">
    <location>
        <begin position="230"/>
        <end position="252"/>
    </location>
</feature>
<reference evidence="10 11" key="1">
    <citation type="submission" date="2017-09" db="EMBL/GenBank/DDBJ databases">
        <title>Depth-based differentiation of microbial function through sediment-hosted aquifers and enrichment of novel symbionts in the deep terrestrial subsurface.</title>
        <authorList>
            <person name="Probst A.J."/>
            <person name="Ladd B."/>
            <person name="Jarett J.K."/>
            <person name="Geller-Mcgrath D.E."/>
            <person name="Sieber C.M."/>
            <person name="Emerson J.B."/>
            <person name="Anantharaman K."/>
            <person name="Thomas B.C."/>
            <person name="Malmstrom R."/>
            <person name="Stieglmeier M."/>
            <person name="Klingl A."/>
            <person name="Woyke T."/>
            <person name="Ryan C.M."/>
            <person name="Banfield J.F."/>
        </authorList>
    </citation>
    <scope>NUCLEOTIDE SEQUENCE [LARGE SCALE GENOMIC DNA]</scope>
    <source>
        <strain evidence="10">CG23_combo_of_CG06-09_8_20_14_all_41_10</strain>
    </source>
</reference>
<comment type="caution">
    <text evidence="10">The sequence shown here is derived from an EMBL/GenBank/DDBJ whole genome shotgun (WGS) entry which is preliminary data.</text>
</comment>
<evidence type="ECO:0000256" key="1">
    <source>
        <dbReference type="ARBA" id="ARBA00004651"/>
    </source>
</evidence>
<feature type="transmembrane region" description="Helical" evidence="8">
    <location>
        <begin position="21"/>
        <end position="42"/>
    </location>
</feature>
<dbReference type="GO" id="GO:0005886">
    <property type="term" value="C:plasma membrane"/>
    <property type="evidence" value="ECO:0007669"/>
    <property type="project" value="UniProtKB-SubCell"/>
</dbReference>
<keyword evidence="4" id="KW-1003">Cell membrane</keyword>
<feature type="transmembrane region" description="Helical" evidence="8">
    <location>
        <begin position="181"/>
        <end position="204"/>
    </location>
</feature>
<protein>
    <recommendedName>
        <fullName evidence="9">ABC transmembrane type-2 domain-containing protein</fullName>
    </recommendedName>
</protein>
<evidence type="ECO:0000256" key="3">
    <source>
        <dbReference type="ARBA" id="ARBA00022448"/>
    </source>
</evidence>
<keyword evidence="7 8" id="KW-0472">Membrane</keyword>
<dbReference type="InterPro" id="IPR013525">
    <property type="entry name" value="ABC2_TM"/>
</dbReference>
<name>A0A2G9YHQ2_9BACT</name>
<gene>
    <name evidence="10" type="ORF">COX41_06405</name>
</gene>
<comment type="similarity">
    <text evidence="2">Belongs to the ABC-2 integral membrane protein family.</text>
</comment>
<feature type="transmembrane region" description="Helical" evidence="8">
    <location>
        <begin position="258"/>
        <end position="282"/>
    </location>
</feature>
<evidence type="ECO:0000256" key="7">
    <source>
        <dbReference type="ARBA" id="ARBA00023136"/>
    </source>
</evidence>
<dbReference type="Pfam" id="PF12698">
    <property type="entry name" value="ABC2_membrane_3"/>
    <property type="match status" value="1"/>
</dbReference>
<dbReference type="InterPro" id="IPR047817">
    <property type="entry name" value="ABC2_TM_bact-type"/>
</dbReference>
<evidence type="ECO:0000256" key="4">
    <source>
        <dbReference type="ARBA" id="ARBA00022475"/>
    </source>
</evidence>
<feature type="transmembrane region" description="Helical" evidence="8">
    <location>
        <begin position="348"/>
        <end position="368"/>
    </location>
</feature>
<dbReference type="InterPro" id="IPR051449">
    <property type="entry name" value="ABC-2_transporter_component"/>
</dbReference>
<keyword evidence="3" id="KW-0813">Transport</keyword>
<dbReference type="Gene3D" id="3.40.1710.10">
    <property type="entry name" value="abc type-2 transporter like domain"/>
    <property type="match status" value="1"/>
</dbReference>
<proteinExistence type="inferred from homology"/>
<evidence type="ECO:0000256" key="5">
    <source>
        <dbReference type="ARBA" id="ARBA00022692"/>
    </source>
</evidence>
<accession>A0A2G9YHQ2</accession>
<dbReference type="PANTHER" id="PTHR30294">
    <property type="entry name" value="MEMBRANE COMPONENT OF ABC TRANSPORTER YHHJ-RELATED"/>
    <property type="match status" value="1"/>
</dbReference>
<evidence type="ECO:0000313" key="11">
    <source>
        <dbReference type="Proteomes" id="UP000231292"/>
    </source>
</evidence>
<evidence type="ECO:0000313" key="10">
    <source>
        <dbReference type="EMBL" id="PIP18755.1"/>
    </source>
</evidence>
<keyword evidence="6 8" id="KW-1133">Transmembrane helix</keyword>
<dbReference type="AlphaFoldDB" id="A0A2G9YHQ2"/>
<keyword evidence="5 8" id="KW-0812">Transmembrane</keyword>
<dbReference type="PANTHER" id="PTHR30294:SF29">
    <property type="entry name" value="MULTIDRUG ABC TRANSPORTER PERMEASE YBHS-RELATED"/>
    <property type="match status" value="1"/>
</dbReference>
<dbReference type="PROSITE" id="PS51012">
    <property type="entry name" value="ABC_TM2"/>
    <property type="match status" value="1"/>
</dbReference>
<evidence type="ECO:0000256" key="6">
    <source>
        <dbReference type="ARBA" id="ARBA00022989"/>
    </source>
</evidence>
<feature type="domain" description="ABC transmembrane type-2" evidence="9">
    <location>
        <begin position="134"/>
        <end position="374"/>
    </location>
</feature>
<dbReference type="Proteomes" id="UP000231292">
    <property type="component" value="Unassembled WGS sequence"/>
</dbReference>